<comment type="cofactor">
    <cofactor evidence="3">
        <name>Zn(2+)</name>
        <dbReference type="ChEBI" id="CHEBI:29105"/>
    </cofactor>
    <text evidence="3">Binds 1 zinc ion per subunit.</text>
</comment>
<keyword evidence="2 3" id="KW-0342">GTP-binding</keyword>
<keyword evidence="3" id="KW-0690">Ribosome biogenesis</keyword>
<dbReference type="InterPro" id="IPR004881">
    <property type="entry name" value="Ribosome_biogen_GTPase_RsgA"/>
</dbReference>
<keyword evidence="3" id="KW-0963">Cytoplasm</keyword>
<dbReference type="PANTHER" id="PTHR32120:SF11">
    <property type="entry name" value="SMALL RIBOSOMAL SUBUNIT BIOGENESIS GTPASE RSGA 1, MITOCHONDRIAL-RELATED"/>
    <property type="match status" value="1"/>
</dbReference>
<dbReference type="GO" id="GO:0005525">
    <property type="term" value="F:GTP binding"/>
    <property type="evidence" value="ECO:0007669"/>
    <property type="project" value="UniProtKB-UniRule"/>
</dbReference>
<keyword evidence="3" id="KW-0862">Zinc</keyword>
<sequence>MSRLSQQQRSRIAAQRRQKLADGDIADAALIVAHMGYQIIAQHQGKLISCDWRKQLGDIAVNDRVLLQYNADGSAVVEAVFPRKHTLYKWQGRQSRALASHLDQLLIAIAVAPDWQATLIDRYLIAAREAGIAAAIICNKTDLADNQALAQIERRLAPYRLLNIPIFFISTKSGVGIEALCEHMAGKQNILCGQSGVGKSSLIRHLIPEADIWVQSISAATGLGRHTTTNLRRYPWQEQACLIDTPGVRGFAVKHLTVEQILAGFPDITQYAGDCKFNDCRHENEPGCAVQAALARGDIHAERYESLQQLLTELS</sequence>
<dbReference type="InterPro" id="IPR027417">
    <property type="entry name" value="P-loop_NTPase"/>
</dbReference>
<dbReference type="GO" id="GO:0005737">
    <property type="term" value="C:cytoplasm"/>
    <property type="evidence" value="ECO:0007669"/>
    <property type="project" value="UniProtKB-SubCell"/>
</dbReference>
<keyword evidence="3" id="KW-0694">RNA-binding</keyword>
<dbReference type="Pfam" id="PF03193">
    <property type="entry name" value="RsgA_GTPase"/>
    <property type="match status" value="1"/>
</dbReference>
<comment type="similarity">
    <text evidence="3">Belongs to the TRAFAC class YlqF/YawG GTPase family. RsgA subfamily.</text>
</comment>
<reference evidence="6 7" key="1">
    <citation type="submission" date="2018-06" db="EMBL/GenBank/DDBJ databases">
        <authorList>
            <consortium name="Pathogen Informatics"/>
            <person name="Doyle S."/>
        </authorList>
    </citation>
    <scope>NUCLEOTIDE SEQUENCE [LARGE SCALE GENOMIC DNA]</scope>
    <source>
        <strain evidence="6 7">NCTC10717</strain>
    </source>
</reference>
<evidence type="ECO:0000259" key="5">
    <source>
        <dbReference type="PROSITE" id="PS51721"/>
    </source>
</evidence>
<dbReference type="InterPro" id="IPR030378">
    <property type="entry name" value="G_CP_dom"/>
</dbReference>
<comment type="function">
    <text evidence="3">One of several proteins that assist in the late maturation steps of the functional core of the 30S ribosomal subunit. Helps release RbfA from mature subunits. May play a role in the assembly of ribosomal proteins into the subunit. Circularly permuted GTPase that catalyzes slow GTP hydrolysis, GTPase activity is stimulated by the 30S ribosomal subunit.</text>
</comment>
<dbReference type="GO" id="GO:0042274">
    <property type="term" value="P:ribosomal small subunit biogenesis"/>
    <property type="evidence" value="ECO:0007669"/>
    <property type="project" value="UniProtKB-UniRule"/>
</dbReference>
<feature type="domain" description="CP-type G" evidence="5">
    <location>
        <begin position="91"/>
        <end position="251"/>
    </location>
</feature>
<comment type="subunit">
    <text evidence="3">Monomer. Associates with 30S ribosomal subunit, binds 16S rRNA.</text>
</comment>
<keyword evidence="1 3" id="KW-0547">Nucleotide-binding</keyword>
<feature type="binding site" evidence="3">
    <location>
        <position position="280"/>
    </location>
    <ligand>
        <name>Zn(2+)</name>
        <dbReference type="ChEBI" id="CHEBI:29105"/>
    </ligand>
</feature>
<dbReference type="OrthoDB" id="9809485at2"/>
<dbReference type="SUPFAM" id="SSF52540">
    <property type="entry name" value="P-loop containing nucleoside triphosphate hydrolases"/>
    <property type="match status" value="1"/>
</dbReference>
<keyword evidence="7" id="KW-1185">Reference proteome</keyword>
<evidence type="ECO:0000256" key="3">
    <source>
        <dbReference type="HAMAP-Rule" id="MF_01820"/>
    </source>
</evidence>
<dbReference type="InterPro" id="IPR010914">
    <property type="entry name" value="RsgA_GTPase_dom"/>
</dbReference>
<protein>
    <recommendedName>
        <fullName evidence="3">Small ribosomal subunit biogenesis GTPase RsgA</fullName>
        <ecNumber evidence="3">3.6.1.-</ecNumber>
    </recommendedName>
</protein>
<feature type="binding site" evidence="3">
    <location>
        <begin position="193"/>
        <end position="201"/>
    </location>
    <ligand>
        <name>GTP</name>
        <dbReference type="ChEBI" id="CHEBI:37565"/>
    </ligand>
</feature>
<feature type="binding site" evidence="3">
    <location>
        <position position="288"/>
    </location>
    <ligand>
        <name>Zn(2+)</name>
        <dbReference type="ChEBI" id="CHEBI:29105"/>
    </ligand>
</feature>
<comment type="subcellular location">
    <subcellularLocation>
        <location evidence="3">Cytoplasm</location>
    </subcellularLocation>
</comment>
<gene>
    <name evidence="3 6" type="primary">rsgA</name>
    <name evidence="6" type="ORF">NCTC10717_02139</name>
</gene>
<dbReference type="CDD" id="cd01854">
    <property type="entry name" value="YjeQ_EngC"/>
    <property type="match status" value="1"/>
</dbReference>
<feature type="binding site" evidence="3">
    <location>
        <position position="282"/>
    </location>
    <ligand>
        <name>Zn(2+)</name>
        <dbReference type="ChEBI" id="CHEBI:29105"/>
    </ligand>
</feature>
<dbReference type="HAMAP" id="MF_01820">
    <property type="entry name" value="GTPase_RsgA"/>
    <property type="match status" value="1"/>
</dbReference>
<dbReference type="RefSeq" id="WP_115219229.1">
    <property type="nucleotide sequence ID" value="NZ_UHIA01000004.1"/>
</dbReference>
<dbReference type="Gene3D" id="1.10.40.50">
    <property type="entry name" value="Probable gtpase engc, domain 3"/>
    <property type="match status" value="1"/>
</dbReference>
<accession>A0A380N1N2</accession>
<dbReference type="GO" id="GO:0003924">
    <property type="term" value="F:GTPase activity"/>
    <property type="evidence" value="ECO:0007669"/>
    <property type="project" value="UniProtKB-UniRule"/>
</dbReference>
<feature type="binding site" evidence="3">
    <location>
        <begin position="139"/>
        <end position="142"/>
    </location>
    <ligand>
        <name>GTP</name>
        <dbReference type="ChEBI" id="CHEBI:37565"/>
    </ligand>
</feature>
<evidence type="ECO:0000256" key="1">
    <source>
        <dbReference type="ARBA" id="ARBA00022741"/>
    </source>
</evidence>
<feature type="domain" description="EngC GTPase" evidence="4">
    <location>
        <begin position="100"/>
        <end position="249"/>
    </location>
</feature>
<dbReference type="GO" id="GO:0019843">
    <property type="term" value="F:rRNA binding"/>
    <property type="evidence" value="ECO:0007669"/>
    <property type="project" value="UniProtKB-KW"/>
</dbReference>
<dbReference type="EC" id="3.6.1.-" evidence="3"/>
<keyword evidence="3" id="KW-0479">Metal-binding</keyword>
<keyword evidence="3 6" id="KW-0378">Hydrolase</keyword>
<organism evidence="6 7">
    <name type="scientific">Suttonella indologenes</name>
    <dbReference type="NCBI Taxonomy" id="13276"/>
    <lineage>
        <taxon>Bacteria</taxon>
        <taxon>Pseudomonadati</taxon>
        <taxon>Pseudomonadota</taxon>
        <taxon>Gammaproteobacteria</taxon>
        <taxon>Cardiobacteriales</taxon>
        <taxon>Cardiobacteriaceae</taxon>
        <taxon>Suttonella</taxon>
    </lineage>
</organism>
<keyword evidence="3" id="KW-0699">rRNA-binding</keyword>
<dbReference type="PANTHER" id="PTHR32120">
    <property type="entry name" value="SMALL RIBOSOMAL SUBUNIT BIOGENESIS GTPASE RSGA"/>
    <property type="match status" value="1"/>
</dbReference>
<dbReference type="AlphaFoldDB" id="A0A380N1N2"/>
<dbReference type="PROSITE" id="PS51721">
    <property type="entry name" value="G_CP"/>
    <property type="match status" value="1"/>
</dbReference>
<dbReference type="Proteomes" id="UP000254575">
    <property type="component" value="Unassembled WGS sequence"/>
</dbReference>
<dbReference type="EMBL" id="UHIA01000004">
    <property type="protein sequence ID" value="SUO98394.1"/>
    <property type="molecule type" value="Genomic_DNA"/>
</dbReference>
<dbReference type="PROSITE" id="PS50936">
    <property type="entry name" value="ENGC_GTPASE"/>
    <property type="match status" value="1"/>
</dbReference>
<dbReference type="NCBIfam" id="TIGR00157">
    <property type="entry name" value="ribosome small subunit-dependent GTPase A"/>
    <property type="match status" value="1"/>
</dbReference>
<dbReference type="Gene3D" id="3.40.50.300">
    <property type="entry name" value="P-loop containing nucleotide triphosphate hydrolases"/>
    <property type="match status" value="1"/>
</dbReference>
<name>A0A380N1N2_9GAMM</name>
<feature type="binding site" evidence="3">
    <location>
        <position position="275"/>
    </location>
    <ligand>
        <name>Zn(2+)</name>
        <dbReference type="ChEBI" id="CHEBI:29105"/>
    </ligand>
</feature>
<dbReference type="GO" id="GO:0046872">
    <property type="term" value="F:metal ion binding"/>
    <property type="evidence" value="ECO:0007669"/>
    <property type="project" value="UniProtKB-KW"/>
</dbReference>
<evidence type="ECO:0000259" key="4">
    <source>
        <dbReference type="PROSITE" id="PS50936"/>
    </source>
</evidence>
<evidence type="ECO:0000256" key="2">
    <source>
        <dbReference type="ARBA" id="ARBA00023134"/>
    </source>
</evidence>
<evidence type="ECO:0000313" key="7">
    <source>
        <dbReference type="Proteomes" id="UP000254575"/>
    </source>
</evidence>
<proteinExistence type="inferred from homology"/>
<evidence type="ECO:0000313" key="6">
    <source>
        <dbReference type="EMBL" id="SUO98394.1"/>
    </source>
</evidence>